<evidence type="ECO:0000256" key="5">
    <source>
        <dbReference type="ARBA" id="ARBA00022989"/>
    </source>
</evidence>
<feature type="domain" description="Major facilitator superfamily (MFS) profile" evidence="9">
    <location>
        <begin position="39"/>
        <end position="526"/>
    </location>
</feature>
<dbReference type="GO" id="GO:0022857">
    <property type="term" value="F:transmembrane transporter activity"/>
    <property type="evidence" value="ECO:0007669"/>
    <property type="project" value="InterPro"/>
</dbReference>
<feature type="transmembrane region" description="Helical" evidence="8">
    <location>
        <begin position="166"/>
        <end position="187"/>
    </location>
</feature>
<feature type="transmembrane region" description="Helical" evidence="8">
    <location>
        <begin position="428"/>
        <end position="452"/>
    </location>
</feature>
<evidence type="ECO:0000256" key="4">
    <source>
        <dbReference type="ARBA" id="ARBA00022692"/>
    </source>
</evidence>
<feature type="transmembrane region" description="Helical" evidence="8">
    <location>
        <begin position="193"/>
        <end position="212"/>
    </location>
</feature>
<evidence type="ECO:0000313" key="10">
    <source>
        <dbReference type="EMBL" id="QRD01140.1"/>
    </source>
</evidence>
<dbReference type="InterPro" id="IPR001958">
    <property type="entry name" value="Tet-R_TetA/multi-R_MdtG-like"/>
</dbReference>
<evidence type="ECO:0000256" key="2">
    <source>
        <dbReference type="ARBA" id="ARBA00007520"/>
    </source>
</evidence>
<dbReference type="Gene3D" id="1.20.1250.20">
    <property type="entry name" value="MFS general substrate transporter like domains"/>
    <property type="match status" value="1"/>
</dbReference>
<evidence type="ECO:0000259" key="9">
    <source>
        <dbReference type="PROSITE" id="PS50850"/>
    </source>
</evidence>
<feature type="region of interest" description="Disordered" evidence="7">
    <location>
        <begin position="1"/>
        <end position="27"/>
    </location>
</feature>
<protein>
    <recommendedName>
        <fullName evidence="9">Major facilitator superfamily (MFS) profile domain-containing protein</fullName>
    </recommendedName>
</protein>
<feature type="transmembrane region" description="Helical" evidence="8">
    <location>
        <begin position="259"/>
        <end position="281"/>
    </location>
</feature>
<evidence type="ECO:0000256" key="1">
    <source>
        <dbReference type="ARBA" id="ARBA00004141"/>
    </source>
</evidence>
<dbReference type="GO" id="GO:0016020">
    <property type="term" value="C:membrane"/>
    <property type="evidence" value="ECO:0007669"/>
    <property type="project" value="UniProtKB-SubCell"/>
</dbReference>
<dbReference type="InterPro" id="IPR020846">
    <property type="entry name" value="MFS_dom"/>
</dbReference>
<dbReference type="PANTHER" id="PTHR23501">
    <property type="entry name" value="MAJOR FACILITATOR SUPERFAMILY"/>
    <property type="match status" value="1"/>
</dbReference>
<feature type="transmembrane region" description="Helical" evidence="8">
    <location>
        <begin position="41"/>
        <end position="62"/>
    </location>
</feature>
<feature type="compositionally biased region" description="Polar residues" evidence="7">
    <location>
        <begin position="10"/>
        <end position="21"/>
    </location>
</feature>
<accession>A0A7U2F9C9</accession>
<dbReference type="FunFam" id="1.20.1250.20:FF:000429">
    <property type="entry name" value="MFS drug efflux transporter, putative"/>
    <property type="match status" value="1"/>
</dbReference>
<comment type="subcellular location">
    <subcellularLocation>
        <location evidence="1">Membrane</location>
        <topology evidence="1">Multi-pass membrane protein</topology>
    </subcellularLocation>
</comment>
<keyword evidence="6 8" id="KW-0472">Membrane</keyword>
<comment type="similarity">
    <text evidence="2">Belongs to the major facilitator superfamily. TCR/Tet family.</text>
</comment>
<dbReference type="PANTHER" id="PTHR23501:SF153">
    <property type="entry name" value="AFLATOXIN EFFLUX PUMP, PUTATIVE-RELATED"/>
    <property type="match status" value="1"/>
</dbReference>
<dbReference type="Gene3D" id="1.20.1720.10">
    <property type="entry name" value="Multidrug resistance protein D"/>
    <property type="match status" value="1"/>
</dbReference>
<dbReference type="Proteomes" id="UP000663193">
    <property type="component" value="Chromosome 12"/>
</dbReference>
<evidence type="ECO:0000256" key="6">
    <source>
        <dbReference type="ARBA" id="ARBA00023136"/>
    </source>
</evidence>
<feature type="transmembrane region" description="Helical" evidence="8">
    <location>
        <begin position="341"/>
        <end position="362"/>
    </location>
</feature>
<feature type="transmembrane region" description="Helical" evidence="8">
    <location>
        <begin position="129"/>
        <end position="154"/>
    </location>
</feature>
<organism evidence="10 11">
    <name type="scientific">Phaeosphaeria nodorum (strain SN15 / ATCC MYA-4574 / FGSC 10173)</name>
    <name type="common">Glume blotch fungus</name>
    <name type="synonym">Parastagonospora nodorum</name>
    <dbReference type="NCBI Taxonomy" id="321614"/>
    <lineage>
        <taxon>Eukaryota</taxon>
        <taxon>Fungi</taxon>
        <taxon>Dikarya</taxon>
        <taxon>Ascomycota</taxon>
        <taxon>Pezizomycotina</taxon>
        <taxon>Dothideomycetes</taxon>
        <taxon>Pleosporomycetidae</taxon>
        <taxon>Pleosporales</taxon>
        <taxon>Pleosporineae</taxon>
        <taxon>Phaeosphaeriaceae</taxon>
        <taxon>Parastagonospora</taxon>
    </lineage>
</organism>
<evidence type="ECO:0000313" key="11">
    <source>
        <dbReference type="Proteomes" id="UP000663193"/>
    </source>
</evidence>
<dbReference type="PRINTS" id="PR01035">
    <property type="entry name" value="TCRTETA"/>
</dbReference>
<proteinExistence type="inferred from homology"/>
<feature type="transmembrane region" description="Helical" evidence="8">
    <location>
        <begin position="395"/>
        <end position="416"/>
    </location>
</feature>
<keyword evidence="11" id="KW-1185">Reference proteome</keyword>
<name>A0A7U2F9C9_PHANO</name>
<dbReference type="PROSITE" id="PS50850">
    <property type="entry name" value="MFS"/>
    <property type="match status" value="1"/>
</dbReference>
<dbReference type="InterPro" id="IPR011701">
    <property type="entry name" value="MFS"/>
</dbReference>
<keyword evidence="5 8" id="KW-1133">Transmembrane helix</keyword>
<feature type="transmembrane region" description="Helical" evidence="8">
    <location>
        <begin position="369"/>
        <end position="389"/>
    </location>
</feature>
<dbReference type="OrthoDB" id="10021397at2759"/>
<dbReference type="InterPro" id="IPR036259">
    <property type="entry name" value="MFS_trans_sf"/>
</dbReference>
<sequence>MSKTEEENQSDQQLQGPQTSRRLQDDETDYPSTKVVIPAMLAIWLAFFVVALDRTIIGTAVPTITQQFNSFGDIAWYEAGFLLPFCVLQLSFGRIYQYYSTKWAMIINIFIFEMGSIVCATAPNSNALIVGRVITGIGGAGVTPGAFLLITFLVPVKDRPKYIGSLGSVFGITSILGPILGGYLTAASWRWCFYLNLPVGGVSMVLITWLTPKTTPPVKRSSTWKGKFFELDPFGFLLIGTSIICLLLAIQFGGKEYSWSSGVVISLFVISGVFGAVFVGFSIWRGEKGTLPPSIMSQRSVLFGAIASIGIGSVLVLFAFYLPIWFQVIQDKSPESSGLSLIPLLLSVVIAVISSGIFASVVGYYVPALILGACFSMLGAGLITTWSATVDQGQWIGFQIITGIGLGLTLQGPNIAAQTVLSKQEVSVGLSIISLANFLGSTIFVTVAQALLQNRLVAELGPLLPGVDLRKIANSGAAFLRGATAPEMLPAVLGAYNNALRGVWYLALGLSGLVLLASFGIEWKNVKGDKANNVDTSIEEAEIESSDRL</sequence>
<dbReference type="FunFam" id="1.20.1250.20:FF:000196">
    <property type="entry name" value="MFS toxin efflux pump (AflT)"/>
    <property type="match status" value="1"/>
</dbReference>
<dbReference type="SUPFAM" id="SSF103473">
    <property type="entry name" value="MFS general substrate transporter"/>
    <property type="match status" value="1"/>
</dbReference>
<reference evidence="11" key="1">
    <citation type="journal article" date="2021" name="BMC Genomics">
        <title>Chromosome-level genome assembly and manually-curated proteome of model necrotroph Parastagonospora nodorum Sn15 reveals a genome-wide trove of candidate effector homologs, and redundancy of virulence-related functions within an accessory chromosome.</title>
        <authorList>
            <person name="Bertazzoni S."/>
            <person name="Jones D.A.B."/>
            <person name="Phan H.T."/>
            <person name="Tan K.-C."/>
            <person name="Hane J.K."/>
        </authorList>
    </citation>
    <scope>NUCLEOTIDE SEQUENCE [LARGE SCALE GENOMIC DNA]</scope>
    <source>
        <strain evidence="11">SN15 / ATCC MYA-4574 / FGSC 10173)</strain>
    </source>
</reference>
<dbReference type="Pfam" id="PF07690">
    <property type="entry name" value="MFS_1"/>
    <property type="match status" value="1"/>
</dbReference>
<evidence type="ECO:0000256" key="7">
    <source>
        <dbReference type="SAM" id="MobiDB-lite"/>
    </source>
</evidence>
<feature type="transmembrane region" description="Helical" evidence="8">
    <location>
        <begin position="103"/>
        <end position="123"/>
    </location>
</feature>
<evidence type="ECO:0000256" key="3">
    <source>
        <dbReference type="ARBA" id="ARBA00022448"/>
    </source>
</evidence>
<keyword evidence="4 8" id="KW-0812">Transmembrane</keyword>
<feature type="transmembrane region" description="Helical" evidence="8">
    <location>
        <begin position="301"/>
        <end position="321"/>
    </location>
</feature>
<dbReference type="OMA" id="DIAWYES"/>
<dbReference type="EMBL" id="CP069034">
    <property type="protein sequence ID" value="QRD01140.1"/>
    <property type="molecule type" value="Genomic_DNA"/>
</dbReference>
<feature type="transmembrane region" description="Helical" evidence="8">
    <location>
        <begin position="74"/>
        <end position="96"/>
    </location>
</feature>
<dbReference type="CDD" id="cd17502">
    <property type="entry name" value="MFS_Azr1_MDR_like"/>
    <property type="match status" value="1"/>
</dbReference>
<feature type="transmembrane region" description="Helical" evidence="8">
    <location>
        <begin position="502"/>
        <end position="521"/>
    </location>
</feature>
<gene>
    <name evidence="10" type="ORF">JI435_158160</name>
</gene>
<feature type="transmembrane region" description="Helical" evidence="8">
    <location>
        <begin position="233"/>
        <end position="253"/>
    </location>
</feature>
<dbReference type="AlphaFoldDB" id="A0A7U2F9C9"/>
<evidence type="ECO:0000256" key="8">
    <source>
        <dbReference type="SAM" id="Phobius"/>
    </source>
</evidence>
<dbReference type="VEuPathDB" id="FungiDB:JI435_158160"/>
<keyword evidence="3" id="KW-0813">Transport</keyword>